<evidence type="ECO:0000259" key="2">
    <source>
        <dbReference type="Pfam" id="PF14344"/>
    </source>
</evidence>
<feature type="domain" description="DUF4397" evidence="2">
    <location>
        <begin position="44"/>
        <end position="162"/>
    </location>
</feature>
<dbReference type="InterPro" id="IPR025510">
    <property type="entry name" value="DUF4397"/>
</dbReference>
<name>A0A244CLP0_PSEDV</name>
<feature type="signal peptide" evidence="1">
    <location>
        <begin position="1"/>
        <end position="19"/>
    </location>
</feature>
<dbReference type="AlphaFoldDB" id="A0A244CLP0"/>
<accession>A0A244CLP0</accession>
<dbReference type="OrthoDB" id="9783299at2"/>
<feature type="chain" id="PRO_5011266844" description="DUF4397 domain-containing protein" evidence="1">
    <location>
        <begin position="20"/>
        <end position="457"/>
    </location>
</feature>
<feature type="domain" description="DUF4397" evidence="2">
    <location>
        <begin position="258"/>
        <end position="375"/>
    </location>
</feature>
<evidence type="ECO:0000313" key="4">
    <source>
        <dbReference type="Proteomes" id="UP000194841"/>
    </source>
</evidence>
<dbReference type="RefSeq" id="WP_086745482.1">
    <property type="nucleotide sequence ID" value="NZ_MWPV01000006.1"/>
</dbReference>
<proteinExistence type="predicted"/>
<dbReference type="Pfam" id="PF14344">
    <property type="entry name" value="DUF4397"/>
    <property type="match status" value="3"/>
</dbReference>
<keyword evidence="1" id="KW-0732">Signal</keyword>
<organism evidence="3 4">
    <name type="scientific">Pseudoalteromonas ulvae</name>
    <dbReference type="NCBI Taxonomy" id="107327"/>
    <lineage>
        <taxon>Bacteria</taxon>
        <taxon>Pseudomonadati</taxon>
        <taxon>Pseudomonadota</taxon>
        <taxon>Gammaproteobacteria</taxon>
        <taxon>Alteromonadales</taxon>
        <taxon>Pseudoalteromonadaceae</taxon>
        <taxon>Pseudoalteromonas</taxon>
    </lineage>
</organism>
<dbReference type="EMBL" id="MWPV01000006">
    <property type="protein sequence ID" value="OUL56512.1"/>
    <property type="molecule type" value="Genomic_DNA"/>
</dbReference>
<sequence length="457" mass="47526">MNKLAKNLGLLAFASVLVACNDDDNKKVDVTPSAPAPAPVEKTYLRVLHASADAPLVNVTVNDSAVLEGVDYAVGSTYFELDEATYTVAVDAILPTDTATVIGPVDLALDGNMQYSVVAVGSVADNTLEPLVLSREMSELAAGFIRLQVLHAAPGVPEVDVYVTAPDVVITNESPLLSAVGYKVNSEVLDVAAGDYQIRITLAGQKDVVYDSGTLALAAGADLLVAAVPNTKTGSSPVMLLAQGNDSTGVILDKNAGSHVRAIHAVADAPQVNLVVNDTITALTNVPFKAASDYLPLAEGDYNFKVEPSAAVGTYVVDADVTLEKGMHYSVFVAGQLADSSQAAWPLVDMPRRVATEAKIRIFHASPNAPEVDLYVTADSDISDDTAAFTNVPFKAETGYVSLNPGSYYVTATVAGTKDAAIGPVMLTFEGGKIYSAAAVESVGGGLPLSLLTMDDF</sequence>
<comment type="caution">
    <text evidence="3">The sequence shown here is derived from an EMBL/GenBank/DDBJ whole genome shotgun (WGS) entry which is preliminary data.</text>
</comment>
<keyword evidence="4" id="KW-1185">Reference proteome</keyword>
<feature type="domain" description="DUF4397" evidence="2">
    <location>
        <begin position="384"/>
        <end position="452"/>
    </location>
</feature>
<protein>
    <recommendedName>
        <fullName evidence="2">DUF4397 domain-containing protein</fullName>
    </recommendedName>
</protein>
<reference evidence="3 4" key="1">
    <citation type="submission" date="2017-02" db="EMBL/GenBank/DDBJ databases">
        <title>Pseudoalteromonas ulvae TC14 Genome.</title>
        <authorList>
            <person name="Molmeret M."/>
        </authorList>
    </citation>
    <scope>NUCLEOTIDE SEQUENCE [LARGE SCALE GENOMIC DNA]</scope>
    <source>
        <strain evidence="3">TC14</strain>
    </source>
</reference>
<evidence type="ECO:0000313" key="3">
    <source>
        <dbReference type="EMBL" id="OUL56512.1"/>
    </source>
</evidence>
<gene>
    <name evidence="3" type="ORF">B1199_17775</name>
</gene>
<dbReference type="Proteomes" id="UP000194841">
    <property type="component" value="Unassembled WGS sequence"/>
</dbReference>
<evidence type="ECO:0000256" key="1">
    <source>
        <dbReference type="SAM" id="SignalP"/>
    </source>
</evidence>
<dbReference type="PROSITE" id="PS51257">
    <property type="entry name" value="PROKAR_LIPOPROTEIN"/>
    <property type="match status" value="1"/>
</dbReference>